<comment type="similarity">
    <text evidence="1 6">Belongs to the glycosyl hydrolase 43 family.</text>
</comment>
<reference evidence="10" key="1">
    <citation type="journal article" date="2019" name="Int. J. Syst. Evol. Microbiol.">
        <title>The Global Catalogue of Microorganisms (GCM) 10K type strain sequencing project: providing services to taxonomists for standard genome sequencing and annotation.</title>
        <authorList>
            <consortium name="The Broad Institute Genomics Platform"/>
            <consortium name="The Broad Institute Genome Sequencing Center for Infectious Disease"/>
            <person name="Wu L."/>
            <person name="Ma J."/>
        </authorList>
    </citation>
    <scope>NUCLEOTIDE SEQUENCE [LARGE SCALE GENOMIC DNA]</scope>
    <source>
        <strain evidence="10">ZS-35-S2</strain>
    </source>
</reference>
<dbReference type="PANTHER" id="PTHR43772">
    <property type="entry name" value="ENDO-1,4-BETA-XYLANASE"/>
    <property type="match status" value="1"/>
</dbReference>
<evidence type="ECO:0000256" key="3">
    <source>
        <dbReference type="ARBA" id="ARBA00022801"/>
    </source>
</evidence>
<dbReference type="Gene3D" id="2.60.120.260">
    <property type="entry name" value="Galactose-binding domain-like"/>
    <property type="match status" value="1"/>
</dbReference>
<keyword evidence="10" id="KW-1185">Reference proteome</keyword>
<feature type="signal peptide" evidence="8">
    <location>
        <begin position="1"/>
        <end position="29"/>
    </location>
</feature>
<evidence type="ECO:0000313" key="9">
    <source>
        <dbReference type="EMBL" id="MFC6015825.1"/>
    </source>
</evidence>
<dbReference type="InterPro" id="IPR006710">
    <property type="entry name" value="Glyco_hydro_43"/>
</dbReference>
<evidence type="ECO:0000256" key="1">
    <source>
        <dbReference type="ARBA" id="ARBA00009865"/>
    </source>
</evidence>
<dbReference type="EMBL" id="JBHSPR010000007">
    <property type="protein sequence ID" value="MFC6015825.1"/>
    <property type="molecule type" value="Genomic_DNA"/>
</dbReference>
<evidence type="ECO:0000256" key="5">
    <source>
        <dbReference type="ARBA" id="ARBA00023295"/>
    </source>
</evidence>
<gene>
    <name evidence="9" type="ORF">ACFP2T_06430</name>
</gene>
<organism evidence="9 10">
    <name type="scientific">Plantactinospora solaniradicis</name>
    <dbReference type="NCBI Taxonomy" id="1723736"/>
    <lineage>
        <taxon>Bacteria</taxon>
        <taxon>Bacillati</taxon>
        <taxon>Actinomycetota</taxon>
        <taxon>Actinomycetes</taxon>
        <taxon>Micromonosporales</taxon>
        <taxon>Micromonosporaceae</taxon>
        <taxon>Plantactinospora</taxon>
    </lineage>
</organism>
<keyword evidence="2" id="KW-0858">Xylan degradation</keyword>
<feature type="region of interest" description="Disordered" evidence="7">
    <location>
        <begin position="320"/>
        <end position="349"/>
    </location>
</feature>
<evidence type="ECO:0000256" key="4">
    <source>
        <dbReference type="ARBA" id="ARBA00023277"/>
    </source>
</evidence>
<dbReference type="SUPFAM" id="SSF75005">
    <property type="entry name" value="Arabinanase/levansucrase/invertase"/>
    <property type="match status" value="1"/>
</dbReference>
<evidence type="ECO:0000313" key="10">
    <source>
        <dbReference type="Proteomes" id="UP001596203"/>
    </source>
</evidence>
<keyword evidence="8" id="KW-0732">Signal</keyword>
<dbReference type="Pfam" id="PF04616">
    <property type="entry name" value="Glyco_hydro_43"/>
    <property type="match status" value="1"/>
</dbReference>
<keyword evidence="2" id="KW-0624">Polysaccharide degradation</keyword>
<dbReference type="InterPro" id="IPR023296">
    <property type="entry name" value="Glyco_hydro_beta-prop_sf"/>
</dbReference>
<keyword evidence="3 6" id="KW-0378">Hydrolase</keyword>
<feature type="chain" id="PRO_5046872001" evidence="8">
    <location>
        <begin position="30"/>
        <end position="481"/>
    </location>
</feature>
<keyword evidence="4" id="KW-0119">Carbohydrate metabolism</keyword>
<proteinExistence type="inferred from homology"/>
<accession>A0ABW1K325</accession>
<evidence type="ECO:0000256" key="8">
    <source>
        <dbReference type="SAM" id="SignalP"/>
    </source>
</evidence>
<dbReference type="Gene3D" id="2.115.10.20">
    <property type="entry name" value="Glycosyl hydrolase domain, family 43"/>
    <property type="match status" value="1"/>
</dbReference>
<dbReference type="RefSeq" id="WP_377418425.1">
    <property type="nucleotide sequence ID" value="NZ_JBHSPR010000007.1"/>
</dbReference>
<sequence length="481" mass="51212">MRGRLLGAVVVAVVGAASALVAATGPASAANPIITNIYTADPAPLVVGNTMYIYAGRDEAAVGNNNFLMREWRVLSSTNAANWTDQGARANIATFPWAGADAWASEVEPRNGRYYWYTSVNGNGPGWMNIGVAVGDSPLGPFTDAKGGPLISDSTANSSGLNIDPTVFVDDDGQAYMYWGGYWGVRAVRLASNMIDTVGAVVTPQGLTNYWEAPFMFKRNGLYYMLYAANDTQGCVTSSSYACQRYATATNPMGPWTHRGVVLGQVSSTTNHAGAVEFNGQWYMVYHNANAPNGGNFRRSVAVDRMYFNADGTIQPVVQTTTGPPPNPGGGGGVQPPAGTNLAPAATGSTSYVSPWETLTAINNGGVPTSSADRSNQAYGNWPEQGTQWIEYTWPSARSVNRTAAYWFDDDQGIDVPASCQVQYWNGTAYVNVPGQSTCGVAANTYNVTTFSTVSTTRLRLSITARPGLSTGVLEWMAFQP</sequence>
<evidence type="ECO:0000256" key="6">
    <source>
        <dbReference type="RuleBase" id="RU361187"/>
    </source>
</evidence>
<evidence type="ECO:0000256" key="2">
    <source>
        <dbReference type="ARBA" id="ARBA00022651"/>
    </source>
</evidence>
<dbReference type="InterPro" id="IPR052176">
    <property type="entry name" value="Glycosyl_Hydrlase_43_Enz"/>
</dbReference>
<dbReference type="PANTHER" id="PTHR43772:SF2">
    <property type="entry name" value="PUTATIVE (AFU_ORTHOLOGUE AFUA_2G04480)-RELATED"/>
    <property type="match status" value="1"/>
</dbReference>
<protein>
    <submittedName>
        <fullName evidence="9">Family 43 glycosylhydrolase</fullName>
    </submittedName>
</protein>
<comment type="caution">
    <text evidence="9">The sequence shown here is derived from an EMBL/GenBank/DDBJ whole genome shotgun (WGS) entry which is preliminary data.</text>
</comment>
<name>A0ABW1K325_9ACTN</name>
<keyword evidence="5 6" id="KW-0326">Glycosidase</keyword>
<evidence type="ECO:0000256" key="7">
    <source>
        <dbReference type="SAM" id="MobiDB-lite"/>
    </source>
</evidence>
<dbReference type="Proteomes" id="UP001596203">
    <property type="component" value="Unassembled WGS sequence"/>
</dbReference>